<feature type="region of interest" description="Disordered" evidence="15">
    <location>
        <begin position="554"/>
        <end position="573"/>
    </location>
</feature>
<dbReference type="PROSITE" id="PS50016">
    <property type="entry name" value="ZF_PHD_2"/>
    <property type="match status" value="2"/>
</dbReference>
<feature type="region of interest" description="Disordered" evidence="15">
    <location>
        <begin position="1397"/>
        <end position="1430"/>
    </location>
</feature>
<dbReference type="SUPFAM" id="SSF54160">
    <property type="entry name" value="Chromo domain-like"/>
    <property type="match status" value="2"/>
</dbReference>
<keyword evidence="9" id="KW-0067">ATP-binding</keyword>
<evidence type="ECO:0000256" key="6">
    <source>
        <dbReference type="ARBA" id="ARBA00022771"/>
    </source>
</evidence>
<dbReference type="Pfam" id="PF06461">
    <property type="entry name" value="CHDII_SANT-like"/>
    <property type="match status" value="1"/>
</dbReference>
<feature type="compositionally biased region" description="Basic and acidic residues" evidence="15">
    <location>
        <begin position="554"/>
        <end position="564"/>
    </location>
</feature>
<dbReference type="InterPro" id="IPR038718">
    <property type="entry name" value="SNF2-like_sf"/>
</dbReference>
<dbReference type="InterPro" id="IPR001965">
    <property type="entry name" value="Znf_PHD"/>
</dbReference>
<dbReference type="SMART" id="SM00487">
    <property type="entry name" value="DEXDc"/>
    <property type="match status" value="1"/>
</dbReference>
<keyword evidence="12" id="KW-0804">Transcription</keyword>
<dbReference type="Pfam" id="PF06465">
    <property type="entry name" value="DUF1087"/>
    <property type="match status" value="1"/>
</dbReference>
<dbReference type="Pfam" id="PF00176">
    <property type="entry name" value="SNF2-rel_dom"/>
    <property type="match status" value="1"/>
</dbReference>
<evidence type="ECO:0000313" key="20">
    <source>
        <dbReference type="EMBL" id="VDL61630.1"/>
    </source>
</evidence>
<dbReference type="InterPro" id="IPR000330">
    <property type="entry name" value="SNF2_N"/>
</dbReference>
<dbReference type="SUPFAM" id="SSF52540">
    <property type="entry name" value="P-loop containing nucleoside triphosphate hydrolases"/>
    <property type="match status" value="2"/>
</dbReference>
<keyword evidence="7" id="KW-0378">Hydrolase</keyword>
<dbReference type="SUPFAM" id="SSF57903">
    <property type="entry name" value="FYVE/PHD zinc finger"/>
    <property type="match status" value="2"/>
</dbReference>
<feature type="compositionally biased region" description="Low complexity" evidence="15">
    <location>
        <begin position="235"/>
        <end position="267"/>
    </location>
</feature>
<evidence type="ECO:0000259" key="19">
    <source>
        <dbReference type="PROSITE" id="PS51194"/>
    </source>
</evidence>
<evidence type="ECO:0000256" key="10">
    <source>
        <dbReference type="ARBA" id="ARBA00023015"/>
    </source>
</evidence>
<dbReference type="Pfam" id="PF08074">
    <property type="entry name" value="CHDCT2"/>
    <property type="match status" value="1"/>
</dbReference>
<dbReference type="InterPro" id="IPR027417">
    <property type="entry name" value="P-loop_NTPase"/>
</dbReference>
<feature type="region of interest" description="Disordered" evidence="15">
    <location>
        <begin position="1"/>
        <end position="74"/>
    </location>
</feature>
<feature type="domain" description="Helicase ATP-binding" evidence="18">
    <location>
        <begin position="786"/>
        <end position="970"/>
    </location>
</feature>
<dbReference type="InterPro" id="IPR000953">
    <property type="entry name" value="Chromo/chromo_shadow_dom"/>
</dbReference>
<dbReference type="GO" id="GO:0000785">
    <property type="term" value="C:chromatin"/>
    <property type="evidence" value="ECO:0007669"/>
    <property type="project" value="TreeGrafter"/>
</dbReference>
<evidence type="ECO:0000256" key="8">
    <source>
        <dbReference type="ARBA" id="ARBA00022833"/>
    </source>
</evidence>
<dbReference type="Gene3D" id="1.10.10.60">
    <property type="entry name" value="Homeodomain-like"/>
    <property type="match status" value="1"/>
</dbReference>
<dbReference type="PROSITE" id="PS50013">
    <property type="entry name" value="CHROMO_2"/>
    <property type="match status" value="1"/>
</dbReference>
<evidence type="ECO:0000256" key="5">
    <source>
        <dbReference type="ARBA" id="ARBA00022741"/>
    </source>
</evidence>
<dbReference type="STRING" id="6216.A0A0R3SUW1"/>
<dbReference type="SMART" id="SM00298">
    <property type="entry name" value="CHROMO"/>
    <property type="match status" value="2"/>
</dbReference>
<dbReference type="InterPro" id="IPR012958">
    <property type="entry name" value="CHD_N"/>
</dbReference>
<dbReference type="InterPro" id="IPR023780">
    <property type="entry name" value="Chromo_domain"/>
</dbReference>
<evidence type="ECO:0000256" key="7">
    <source>
        <dbReference type="ARBA" id="ARBA00022801"/>
    </source>
</evidence>
<dbReference type="Pfam" id="PF00385">
    <property type="entry name" value="Chromo"/>
    <property type="match status" value="1"/>
</dbReference>
<evidence type="ECO:0000256" key="11">
    <source>
        <dbReference type="ARBA" id="ARBA00023125"/>
    </source>
</evidence>
<evidence type="ECO:0000256" key="2">
    <source>
        <dbReference type="ARBA" id="ARBA00022553"/>
    </source>
</evidence>
<dbReference type="PROSITE" id="PS51194">
    <property type="entry name" value="HELICASE_CTER"/>
    <property type="match status" value="1"/>
</dbReference>
<organism evidence="22">
    <name type="scientific">Hymenolepis diminuta</name>
    <name type="common">Rat tapeworm</name>
    <dbReference type="NCBI Taxonomy" id="6216"/>
    <lineage>
        <taxon>Eukaryota</taxon>
        <taxon>Metazoa</taxon>
        <taxon>Spiralia</taxon>
        <taxon>Lophotrochozoa</taxon>
        <taxon>Platyhelminthes</taxon>
        <taxon>Cestoda</taxon>
        <taxon>Eucestoda</taxon>
        <taxon>Cyclophyllidea</taxon>
        <taxon>Hymenolepididae</taxon>
        <taxon>Hymenolepis</taxon>
    </lineage>
</organism>
<dbReference type="WBParaSite" id="HDID_0000931401-mRNA-1">
    <property type="protein sequence ID" value="HDID_0000931401-mRNA-1"/>
    <property type="gene ID" value="HDID_0000931401"/>
</dbReference>
<evidence type="ECO:0000256" key="1">
    <source>
        <dbReference type="ARBA" id="ARBA00004123"/>
    </source>
</evidence>
<dbReference type="Pfam" id="PF08073">
    <property type="entry name" value="CHDNT"/>
    <property type="match status" value="1"/>
</dbReference>
<feature type="compositionally biased region" description="Low complexity" evidence="15">
    <location>
        <begin position="190"/>
        <end position="220"/>
    </location>
</feature>
<dbReference type="Gene3D" id="2.40.50.40">
    <property type="match status" value="1"/>
</dbReference>
<evidence type="ECO:0000259" key="17">
    <source>
        <dbReference type="PROSITE" id="PS50016"/>
    </source>
</evidence>
<name>A0A0R3SUW1_HYMDI</name>
<dbReference type="SMART" id="SM00249">
    <property type="entry name" value="PHD"/>
    <property type="match status" value="2"/>
</dbReference>
<dbReference type="InterPro" id="IPR049730">
    <property type="entry name" value="SNF2/RAD54-like_C"/>
</dbReference>
<keyword evidence="8" id="KW-0862">Zinc</keyword>
<dbReference type="EMBL" id="UYSG01011260">
    <property type="protein sequence ID" value="VDL61630.1"/>
    <property type="molecule type" value="Genomic_DNA"/>
</dbReference>
<dbReference type="Pfam" id="PF00628">
    <property type="entry name" value="PHD"/>
    <property type="match status" value="2"/>
</dbReference>
<dbReference type="PROSITE" id="PS01359">
    <property type="entry name" value="ZF_PHD_1"/>
    <property type="match status" value="2"/>
</dbReference>
<reference evidence="22" key="1">
    <citation type="submission" date="2016-04" db="UniProtKB">
        <authorList>
            <consortium name="WormBaseParasite"/>
        </authorList>
    </citation>
    <scope>IDENTIFICATION</scope>
</reference>
<dbReference type="InterPro" id="IPR009462">
    <property type="entry name" value="CHD_II_SANT-like"/>
</dbReference>
<keyword evidence="5" id="KW-0547">Nucleotide-binding</keyword>
<dbReference type="FunFam" id="3.40.50.10810:FF:000001">
    <property type="entry name" value="chromodomain-helicase-DNA-binding protein 3 isoform X1"/>
    <property type="match status" value="1"/>
</dbReference>
<dbReference type="SMART" id="SM00490">
    <property type="entry name" value="HELICc"/>
    <property type="match status" value="1"/>
</dbReference>
<dbReference type="InterPro" id="IPR012957">
    <property type="entry name" value="CHD_C2"/>
</dbReference>
<evidence type="ECO:0000313" key="22">
    <source>
        <dbReference type="WBParaSite" id="HDID_0000931401-mRNA-1"/>
    </source>
</evidence>
<feature type="region of interest" description="Disordered" evidence="15">
    <location>
        <begin position="711"/>
        <end position="734"/>
    </location>
</feature>
<dbReference type="InterPro" id="IPR009463">
    <property type="entry name" value="DUF1087"/>
</dbReference>
<keyword evidence="10" id="KW-0805">Transcription regulation</keyword>
<gene>
    <name evidence="20" type="ORF">HDID_LOCUS9312</name>
</gene>
<feature type="region of interest" description="Disordered" evidence="15">
    <location>
        <begin position="145"/>
        <end position="340"/>
    </location>
</feature>
<feature type="compositionally biased region" description="Low complexity" evidence="15">
    <location>
        <begin position="722"/>
        <end position="734"/>
    </location>
</feature>
<dbReference type="InterPro" id="IPR013083">
    <property type="entry name" value="Znf_RING/FYVE/PHD"/>
</dbReference>
<dbReference type="PANTHER" id="PTHR45623">
    <property type="entry name" value="CHROMODOMAIN-HELICASE-DNA-BINDING PROTEIN 3-RELATED-RELATED"/>
    <property type="match status" value="1"/>
</dbReference>
<evidence type="ECO:0000256" key="4">
    <source>
        <dbReference type="ARBA" id="ARBA00022737"/>
    </source>
</evidence>
<evidence type="ECO:0000259" key="18">
    <source>
        <dbReference type="PROSITE" id="PS51192"/>
    </source>
</evidence>
<dbReference type="GO" id="GO:0005634">
    <property type="term" value="C:nucleus"/>
    <property type="evidence" value="ECO:0007669"/>
    <property type="project" value="UniProtKB-SubCell"/>
</dbReference>
<keyword evidence="3" id="KW-0479">Metal-binding</keyword>
<evidence type="ECO:0000256" key="12">
    <source>
        <dbReference type="ARBA" id="ARBA00023163"/>
    </source>
</evidence>
<feature type="compositionally biased region" description="Low complexity" evidence="15">
    <location>
        <begin position="1618"/>
        <end position="1629"/>
    </location>
</feature>
<evidence type="ECO:0000313" key="21">
    <source>
        <dbReference type="Proteomes" id="UP000274504"/>
    </source>
</evidence>
<dbReference type="InterPro" id="IPR016197">
    <property type="entry name" value="Chromo-like_dom_sf"/>
</dbReference>
<feature type="compositionally biased region" description="Basic residues" evidence="15">
    <location>
        <begin position="268"/>
        <end position="277"/>
    </location>
</feature>
<dbReference type="OrthoDB" id="5857104at2759"/>
<evidence type="ECO:0000256" key="9">
    <source>
        <dbReference type="ARBA" id="ARBA00022840"/>
    </source>
</evidence>
<comment type="subcellular location">
    <subcellularLocation>
        <location evidence="1">Nucleus</location>
    </subcellularLocation>
</comment>
<dbReference type="GO" id="GO:0042393">
    <property type="term" value="F:histone binding"/>
    <property type="evidence" value="ECO:0007669"/>
    <property type="project" value="TreeGrafter"/>
</dbReference>
<reference evidence="20 21" key="2">
    <citation type="submission" date="2018-11" db="EMBL/GenBank/DDBJ databases">
        <authorList>
            <consortium name="Pathogen Informatics"/>
        </authorList>
    </citation>
    <scope>NUCLEOTIDE SEQUENCE [LARGE SCALE GENOMIC DNA]</scope>
</reference>
<dbReference type="CDD" id="cd15531">
    <property type="entry name" value="PHD1_CHD_II"/>
    <property type="match status" value="1"/>
</dbReference>
<dbReference type="Gene3D" id="3.30.40.10">
    <property type="entry name" value="Zinc/RING finger domain, C3HC4 (zinc finger)"/>
    <property type="match status" value="2"/>
</dbReference>
<dbReference type="CDD" id="cd18667">
    <property type="entry name" value="CD1_tandem_CHD3-4_like"/>
    <property type="match status" value="1"/>
</dbReference>
<dbReference type="InterPro" id="IPR019786">
    <property type="entry name" value="Zinc_finger_PHD-type_CS"/>
</dbReference>
<feature type="compositionally biased region" description="Basic residues" evidence="15">
    <location>
        <begin position="315"/>
        <end position="327"/>
    </location>
</feature>
<evidence type="ECO:0000256" key="3">
    <source>
        <dbReference type="ARBA" id="ARBA00022723"/>
    </source>
</evidence>
<dbReference type="GO" id="GO:0016887">
    <property type="term" value="F:ATP hydrolysis activity"/>
    <property type="evidence" value="ECO:0007669"/>
    <property type="project" value="TreeGrafter"/>
</dbReference>
<dbReference type="Gene3D" id="3.40.50.10810">
    <property type="entry name" value="Tandem AAA-ATPase domain"/>
    <property type="match status" value="1"/>
</dbReference>
<dbReference type="SMART" id="SM01146">
    <property type="entry name" value="DUF1086"/>
    <property type="match status" value="1"/>
</dbReference>
<feature type="domain" description="PHD-type" evidence="17">
    <location>
        <begin position="473"/>
        <end position="520"/>
    </location>
</feature>
<sequence>MRPGTINRRQDRLTIYGPPVVDNSPAERKTKKRRTRPISTEGQRRKAKMRRRNAEGDDSSSSAPKRRGSRNVKEKTLEQLCEEFRIEDVEITYSTDDFENWTVQKLFNQYVEPLIVEKNPNAPKDHIVQILDAKWKEFAIMNPYIPKGEEEPGPSAVVRKDLPDDEEGAGDDVELMEVDDTPPQPPPQPSTSRRASSRQQRAAAAAAASAVAATVSMSTPIPGEEEEEEEGGDVSPGSAASSSGAAAGTPASSSQQATPAPLRIKISSGKKKKKRASGRGSRRDGSRAGGGDTSDEEFERQLQEAEALQEEEQKRRRQQRMNSRRAATKAGASGGESSSIHISASAPNLVHGGGIKRSVIARVPLMGGNRQVEDGYETDHQDFCDVCQQGGEIVLCDTCPRAFHLVCLDPELDEPPKGDWSCPQCVKQGITAAAHRTIGGDADDLASTASEGPVHVTRKPDIEGEEFERDEHQEFCTVCRDGGELICCERCPASYHIQCLDPPLPKIPEDPWLCPRCGCKKPKGKVAKILFWRWKDPTVKPPEQEEAIVISEEGDKVEEREGGEKSTVVVHSQPAAASQRQAKRTREYFVKFAEMSYWACEWTTELQMDVYHNLMLRLYFKKGRARQKNSDVLNLEERFYKWGVRPEWLQPQRIIDSRTTRGKEWFLVKWRDLPYVECTWEDPTNTEVPDFEHYVDEFRLMRGLFKGEAVTSTSSKKKGKESAQSSSSSGMSAAKRSSFNANLLKKIPPEKPTTDLRKQLPKQPEYLDETGLMLHPYQLEGLNWLRFSYGNKVDTILADEMGLGKTIQTIAFLYSLYKDGHSRGPFLVAAPLSTIINWEREFQLWAPDFYVVAYVGDKESRTVIREHEFTFEEGGVRGGSRAVRMRSGAQVRFHVLLTSYEMISIDQALLSSIDWEVLVVDEAHRLKNNQSKFFRMLTTYKIAYKLLLTGTPLQNNLEELFHLLHFMSPAKFNDMQGFLDEFADISKEDQVKKLHEMLGKHLLRRLKADVLKNMPSKGEFIVRVELSPLQKKFYKFILTKNFDALSCRGGGAQPSLINVMMDLKKCCNHPYLFSAASEDAPRLPNGAFESSALRKACGKLELLSAMLKKLKAGGHRVLIFSQMTKMLDLLEDFMEGEGYKYERIDGNVTGQLRQDAIDRFNASDSTSFVFLLSTRAGGLGINLATADTVIIYDSDWNPHNDIQAFSRAHRIGQANKVMIYRFVTRATVEERVTQVAKKKMMLTHLVVRPGLGGKGGSQMSKKELDDILKFGTEDLFKHEDNDASDEHCIVYDDAALDRLLDRSQQGMEEKQMEMNDYLSSFKVAHYEKREIQDGDSDAGDEDDPNVEVIKQELDTNDPAYWEKLLRHHFEQAQEDQAKMLGKGKRHRKPVNYWTNQQEEEDDWNDNGSDHDSNFSTRDEEDDEYDDKIGADGSQIGRRLRREREGKMPPILSRVNGQIEVLGFNFRQRKAFVNSVLRFGLPPPPGASKTGLGAAWHSRDLRGKPEKVFRAYVAHFLRHLCEPDSMNQDNNPNYPDGTPRDGILHQPILTRIGIMSLVRKKVQEFEQVNGLYSMPEHAPQESATSENVPEQQTQHVEGATTDAATPISQPLSVTVGGSGVVHSGPNGNGSDDTSKASDKTEPMIIGTGEEGHLTAVKPEATVINLDESDNVEEGKLTIDESPGTVTVEPINMEAPASSTISTDFHQHQLLYYSSYSFFQPKAEPMEVDTTQTTLQPPRRFMFNIADGGFTDLHTIWLNEERALMENRGGVEIWNRKHDYWLLAGVCQHGYSRWQDIHNDPRFALVNEPFSIDQGKPNYLEMKNRFLARRFKLLEQALIIEEQLRRAAHQNIVCDPKDAVQSLNRRFNELECLAFAQQKVFAEALSGNRSQIQLIHRALTMMEDYLAEMKQDVTRLLTIVPRMQPVSERLNLSHAGLITKLTQQLTAAKQAKLAQQQASDATAANPDTPAESVVEEKA</sequence>
<feature type="domain" description="Chromo" evidence="16">
    <location>
        <begin position="649"/>
        <end position="698"/>
    </location>
</feature>
<dbReference type="SMART" id="SM01147">
    <property type="entry name" value="DUF1087"/>
    <property type="match status" value="1"/>
</dbReference>
<feature type="region of interest" description="Disordered" evidence="15">
    <location>
        <begin position="1618"/>
        <end position="1638"/>
    </location>
</feature>
<proteinExistence type="predicted"/>
<keyword evidence="11" id="KW-0238">DNA-binding</keyword>
<dbReference type="Proteomes" id="UP000274504">
    <property type="component" value="Unassembled WGS sequence"/>
</dbReference>
<protein>
    <submittedName>
        <fullName evidence="22">PHD-type domain-containing protein</fullName>
    </submittedName>
</protein>
<dbReference type="CDD" id="cd15532">
    <property type="entry name" value="PHD2_CHD_II"/>
    <property type="match status" value="1"/>
</dbReference>
<feature type="domain" description="PHD-type" evidence="17">
    <location>
        <begin position="381"/>
        <end position="428"/>
    </location>
</feature>
<dbReference type="FunFam" id="3.40.50.300:FF:000015">
    <property type="entry name" value="chromodomain-helicase-DNA-binding protein 9 isoform X1"/>
    <property type="match status" value="1"/>
</dbReference>
<keyword evidence="4" id="KW-0677">Repeat</keyword>
<dbReference type="InterPro" id="IPR019787">
    <property type="entry name" value="Znf_PHD-finger"/>
</dbReference>
<dbReference type="GO" id="GO:0003682">
    <property type="term" value="F:chromatin binding"/>
    <property type="evidence" value="ECO:0007669"/>
    <property type="project" value="TreeGrafter"/>
</dbReference>
<feature type="compositionally biased region" description="Acidic residues" evidence="15">
    <location>
        <begin position="163"/>
        <end position="180"/>
    </location>
</feature>
<dbReference type="GO" id="GO:0005524">
    <property type="term" value="F:ATP binding"/>
    <property type="evidence" value="ECO:0007669"/>
    <property type="project" value="UniProtKB-KW"/>
</dbReference>
<evidence type="ECO:0000256" key="13">
    <source>
        <dbReference type="ARBA" id="ARBA00023242"/>
    </source>
</evidence>
<keyword evidence="2" id="KW-0597">Phosphoprotein</keyword>
<evidence type="ECO:0000256" key="15">
    <source>
        <dbReference type="SAM" id="MobiDB-lite"/>
    </source>
</evidence>
<dbReference type="Pfam" id="PF00271">
    <property type="entry name" value="Helicase_C"/>
    <property type="match status" value="1"/>
</dbReference>
<accession>A0A0R3SUW1</accession>
<keyword evidence="6 14" id="KW-0863">Zinc-finger</keyword>
<dbReference type="CDD" id="cd18662">
    <property type="entry name" value="CD2_tandem_CHD3-4_like"/>
    <property type="match status" value="1"/>
</dbReference>
<dbReference type="GO" id="GO:0008270">
    <property type="term" value="F:zinc ion binding"/>
    <property type="evidence" value="ECO:0007669"/>
    <property type="project" value="UniProtKB-KW"/>
</dbReference>
<dbReference type="GO" id="GO:0003677">
    <property type="term" value="F:DNA binding"/>
    <property type="evidence" value="ECO:0007669"/>
    <property type="project" value="UniProtKB-KW"/>
</dbReference>
<dbReference type="Gene3D" id="3.40.50.300">
    <property type="entry name" value="P-loop containing nucleotide triphosphate hydrolases"/>
    <property type="match status" value="1"/>
</dbReference>
<feature type="domain" description="Helicase C-terminal" evidence="19">
    <location>
        <begin position="1102"/>
        <end position="1276"/>
    </location>
</feature>
<dbReference type="InterPro" id="IPR011011">
    <property type="entry name" value="Znf_FYVE_PHD"/>
</dbReference>
<keyword evidence="13" id="KW-0539">Nucleus</keyword>
<dbReference type="InterPro" id="IPR001650">
    <property type="entry name" value="Helicase_C-like"/>
</dbReference>
<dbReference type="CDD" id="cd17994">
    <property type="entry name" value="DEXHc_CHD3_4_5"/>
    <property type="match status" value="1"/>
</dbReference>
<dbReference type="PANTHER" id="PTHR45623:SF17">
    <property type="entry name" value="CHROMODOMAIN-HELICASE-DNA-BINDING PROTEIN 3-RELATED"/>
    <property type="match status" value="1"/>
</dbReference>
<feature type="region of interest" description="Disordered" evidence="15">
    <location>
        <begin position="1952"/>
        <end position="1976"/>
    </location>
</feature>
<feature type="compositionally biased region" description="Acidic residues" evidence="15">
    <location>
        <begin position="223"/>
        <end position="232"/>
    </location>
</feature>
<dbReference type="GO" id="GO:0140658">
    <property type="term" value="F:ATP-dependent chromatin remodeler activity"/>
    <property type="evidence" value="ECO:0007669"/>
    <property type="project" value="TreeGrafter"/>
</dbReference>
<dbReference type="FunFam" id="3.30.40.10:FF:000001">
    <property type="entry name" value="chromodomain-helicase-DNA-binding protein 3 isoform X1"/>
    <property type="match status" value="1"/>
</dbReference>
<evidence type="ECO:0000256" key="14">
    <source>
        <dbReference type="PROSITE-ProRule" id="PRU00146"/>
    </source>
</evidence>
<dbReference type="InterPro" id="IPR014001">
    <property type="entry name" value="Helicase_ATP-bd"/>
</dbReference>
<evidence type="ECO:0000259" key="16">
    <source>
        <dbReference type="PROSITE" id="PS50013"/>
    </source>
</evidence>
<dbReference type="PROSITE" id="PS51192">
    <property type="entry name" value="HELICASE_ATP_BIND_1"/>
    <property type="match status" value="1"/>
</dbReference>
<dbReference type="CDD" id="cd18793">
    <property type="entry name" value="SF2_C_SNF"/>
    <property type="match status" value="1"/>
</dbReference>